<dbReference type="RefSeq" id="XP_056527070.1">
    <property type="nucleotide sequence ID" value="XM_056661904.1"/>
</dbReference>
<reference evidence="2" key="2">
    <citation type="journal article" date="2023" name="IMA Fungus">
        <title>Comparative genomic study of the Penicillium genus elucidates a diverse pangenome and 15 lateral gene transfer events.</title>
        <authorList>
            <person name="Petersen C."/>
            <person name="Sorensen T."/>
            <person name="Nielsen M.R."/>
            <person name="Sondergaard T.E."/>
            <person name="Sorensen J.L."/>
            <person name="Fitzpatrick D.A."/>
            <person name="Frisvad J.C."/>
            <person name="Nielsen K.L."/>
        </authorList>
    </citation>
    <scope>NUCLEOTIDE SEQUENCE</scope>
    <source>
        <strain evidence="2">IBT 22155</strain>
    </source>
</reference>
<feature type="region of interest" description="Disordered" evidence="1">
    <location>
        <begin position="36"/>
        <end position="71"/>
    </location>
</feature>
<evidence type="ECO:0000313" key="2">
    <source>
        <dbReference type="EMBL" id="KAJ5146596.1"/>
    </source>
</evidence>
<comment type="caution">
    <text evidence="2">The sequence shown here is derived from an EMBL/GenBank/DDBJ whole genome shotgun (WGS) entry which is preliminary data.</text>
</comment>
<dbReference type="OrthoDB" id="4368774at2759"/>
<feature type="compositionally biased region" description="Polar residues" evidence="1">
    <location>
        <begin position="38"/>
        <end position="47"/>
    </location>
</feature>
<name>A0A9W9HH27_9EURO</name>
<feature type="compositionally biased region" description="Basic and acidic residues" evidence="1">
    <location>
        <begin position="50"/>
        <end position="68"/>
    </location>
</feature>
<evidence type="ECO:0000313" key="3">
    <source>
        <dbReference type="Proteomes" id="UP001149079"/>
    </source>
</evidence>
<dbReference type="GeneID" id="81401074"/>
<accession>A0A9W9HH27</accession>
<evidence type="ECO:0000256" key="1">
    <source>
        <dbReference type="SAM" id="MobiDB-lite"/>
    </source>
</evidence>
<gene>
    <name evidence="2" type="ORF">N7515_001160</name>
</gene>
<dbReference type="Proteomes" id="UP001149079">
    <property type="component" value="Unassembled WGS sequence"/>
</dbReference>
<sequence>MEHGFFIASGAMMAAGAHATVMSVKVEVPRVPERAIAHSSSAATEVNSDALKESDGHHSKPANWKRELPNQTTTGGEWWTIRPRGFGDWIYSWTKNRRTDCWAWKWTVSRLQADSPDVIADTLSQQSSRIFQRIRFDEFVYEASGQSSEAIKSFRWQYNALSWRLFRWCIRKHDMMDRLSEVQQAMQRIAADPFILDTIKSTCLCVEEGRYSEPELEQLSRLIIKPLQAGLRQPTSINDLQLRILEFRFRGQYHGLDTNWQLPLDTQNNKLLQQFSQTEIPVVAESLSREDLALYRQLKLDAITRNYLKPNQVRHDLNVRWDHLCRSVEECTAAEAGIDMEIAHLAQEFGYLVNWEQNFRAYRESMQDRENMGYSAALHFLLPAAIAAREGDYTVAQKAIKACEAYNVGSLYAAADNTFAETRSLSSATTVNAGGYFRSAGNLIEYSTPTRNSLTDTVFSRGIEKESRCVPFLMPFFFCCAD</sequence>
<keyword evidence="3" id="KW-1185">Reference proteome</keyword>
<dbReference type="AlphaFoldDB" id="A0A9W9HH27"/>
<protein>
    <submittedName>
        <fullName evidence="2">Uncharacterized protein</fullName>
    </submittedName>
</protein>
<proteinExistence type="predicted"/>
<organism evidence="2 3">
    <name type="scientific">Penicillium bovifimosum</name>
    <dbReference type="NCBI Taxonomy" id="126998"/>
    <lineage>
        <taxon>Eukaryota</taxon>
        <taxon>Fungi</taxon>
        <taxon>Dikarya</taxon>
        <taxon>Ascomycota</taxon>
        <taxon>Pezizomycotina</taxon>
        <taxon>Eurotiomycetes</taxon>
        <taxon>Eurotiomycetidae</taxon>
        <taxon>Eurotiales</taxon>
        <taxon>Aspergillaceae</taxon>
        <taxon>Penicillium</taxon>
    </lineage>
</organism>
<dbReference type="EMBL" id="JAPQKL010000001">
    <property type="protein sequence ID" value="KAJ5146596.1"/>
    <property type="molecule type" value="Genomic_DNA"/>
</dbReference>
<reference evidence="2" key="1">
    <citation type="submission" date="2022-11" db="EMBL/GenBank/DDBJ databases">
        <authorList>
            <person name="Petersen C."/>
        </authorList>
    </citation>
    <scope>NUCLEOTIDE SEQUENCE</scope>
    <source>
        <strain evidence="2">IBT 22155</strain>
    </source>
</reference>